<evidence type="ECO:0000256" key="2">
    <source>
        <dbReference type="SAM" id="MobiDB-lite"/>
    </source>
</evidence>
<evidence type="ECO:0000256" key="1">
    <source>
        <dbReference type="ARBA" id="ARBA00022729"/>
    </source>
</evidence>
<dbReference type="EMBL" id="FOZC01000001">
    <property type="protein sequence ID" value="SFR64150.1"/>
    <property type="molecule type" value="Genomic_DNA"/>
</dbReference>
<evidence type="ECO:0000313" key="6">
    <source>
        <dbReference type="Proteomes" id="UP000214760"/>
    </source>
</evidence>
<feature type="compositionally biased region" description="Low complexity" evidence="2">
    <location>
        <begin position="317"/>
        <end position="331"/>
    </location>
</feature>
<dbReference type="SMART" id="SM00062">
    <property type="entry name" value="PBPb"/>
    <property type="match status" value="1"/>
</dbReference>
<dbReference type="Pfam" id="PF00497">
    <property type="entry name" value="SBP_bac_3"/>
    <property type="match status" value="1"/>
</dbReference>
<dbReference type="AlphaFoldDB" id="A0A1I6ICR6"/>
<dbReference type="Proteomes" id="UP000214760">
    <property type="component" value="Unassembled WGS sequence"/>
</dbReference>
<proteinExistence type="predicted"/>
<dbReference type="PROSITE" id="PS51257">
    <property type="entry name" value="PROKAR_LIPOPROTEIN"/>
    <property type="match status" value="1"/>
</dbReference>
<dbReference type="Gene3D" id="3.40.190.10">
    <property type="entry name" value="Periplasmic binding protein-like II"/>
    <property type="match status" value="2"/>
</dbReference>
<dbReference type="RefSeq" id="WP_031471155.1">
    <property type="nucleotide sequence ID" value="NZ_FOZC01000001.1"/>
</dbReference>
<protein>
    <submittedName>
        <fullName evidence="5">Polar amino acid transport system substrate-binding protein</fullName>
    </submittedName>
</protein>
<keyword evidence="1 3" id="KW-0732">Signal</keyword>
<evidence type="ECO:0000313" key="5">
    <source>
        <dbReference type="EMBL" id="SFR64150.1"/>
    </source>
</evidence>
<feature type="domain" description="Solute-binding protein family 3/N-terminal" evidence="4">
    <location>
        <begin position="64"/>
        <end position="285"/>
    </location>
</feature>
<dbReference type="SUPFAM" id="SSF53850">
    <property type="entry name" value="Periplasmic binding protein-like II"/>
    <property type="match status" value="1"/>
</dbReference>
<evidence type="ECO:0000256" key="3">
    <source>
        <dbReference type="SAM" id="SignalP"/>
    </source>
</evidence>
<accession>A0A1I6ICR6</accession>
<feature type="signal peptide" evidence="3">
    <location>
        <begin position="1"/>
        <end position="26"/>
    </location>
</feature>
<organism evidence="5 6">
    <name type="scientific">[Clostridium] aminophilum</name>
    <dbReference type="NCBI Taxonomy" id="1526"/>
    <lineage>
        <taxon>Bacteria</taxon>
        <taxon>Bacillati</taxon>
        <taxon>Bacillota</taxon>
        <taxon>Clostridia</taxon>
        <taxon>Lachnospirales</taxon>
        <taxon>Lachnospiraceae</taxon>
    </lineage>
</organism>
<name>A0A1I6ICR6_9FIRM</name>
<evidence type="ECO:0000259" key="4">
    <source>
        <dbReference type="SMART" id="SM00062"/>
    </source>
</evidence>
<gene>
    <name evidence="5" type="ORF">SAMN02910262_00181</name>
</gene>
<feature type="region of interest" description="Disordered" evidence="2">
    <location>
        <begin position="307"/>
        <end position="331"/>
    </location>
</feature>
<dbReference type="InterPro" id="IPR001638">
    <property type="entry name" value="Solute-binding_3/MltF_N"/>
</dbReference>
<dbReference type="PANTHER" id="PTHR35936">
    <property type="entry name" value="MEMBRANE-BOUND LYTIC MUREIN TRANSGLYCOSYLASE F"/>
    <property type="match status" value="1"/>
</dbReference>
<sequence length="331" mass="34980">MKKQFFAGAMAAVMALSMAACGGSGAAATTAAASKAEETTAAAESQSGEAKKAEVSFETIKPGKLVIGTSPDFAPYEFYHIEKDGEPKLAGFDIAFAQKMADDFGLEVEFATMDFDGILMELQNGSIDLGISGFSPDPERQKVFDFSDIYYKGGQSFCVSKKNLDKYKGFEDFKGLAVGAQTGSIQYGLAEKNTPDANIIGLPKVTDIVSELTTGKLEGAFMETAVAEQYAKNYPDLAIAWEVPYDTEGSAVAVKKGNQALLDAVNAEIKALQADGSLDKFVTEAQELASDDANVYQGQLDENGKVKAEAEGETADAAETTEAAAETTKAQ</sequence>
<dbReference type="PANTHER" id="PTHR35936:SF17">
    <property type="entry name" value="ARGININE-BINDING EXTRACELLULAR PROTEIN ARTP"/>
    <property type="match status" value="1"/>
</dbReference>
<feature type="chain" id="PRO_5011762713" evidence="3">
    <location>
        <begin position="27"/>
        <end position="331"/>
    </location>
</feature>
<reference evidence="5 6" key="1">
    <citation type="submission" date="2016-10" db="EMBL/GenBank/DDBJ databases">
        <authorList>
            <person name="de Groot N.N."/>
        </authorList>
    </citation>
    <scope>NUCLEOTIDE SEQUENCE [LARGE SCALE GENOMIC DNA]</scope>
    <source>
        <strain evidence="5 6">F</strain>
    </source>
</reference>